<organism evidence="2 3">
    <name type="scientific">Lophiotrema nucula</name>
    <dbReference type="NCBI Taxonomy" id="690887"/>
    <lineage>
        <taxon>Eukaryota</taxon>
        <taxon>Fungi</taxon>
        <taxon>Dikarya</taxon>
        <taxon>Ascomycota</taxon>
        <taxon>Pezizomycotina</taxon>
        <taxon>Dothideomycetes</taxon>
        <taxon>Pleosporomycetidae</taxon>
        <taxon>Pleosporales</taxon>
        <taxon>Lophiotremataceae</taxon>
        <taxon>Lophiotrema</taxon>
    </lineage>
</organism>
<gene>
    <name evidence="2" type="ORF">BDV96DRAFT_204187</name>
</gene>
<keyword evidence="3" id="KW-1185">Reference proteome</keyword>
<dbReference type="AlphaFoldDB" id="A0A6A5ZQJ1"/>
<evidence type="ECO:0000313" key="2">
    <source>
        <dbReference type="EMBL" id="KAF2121127.1"/>
    </source>
</evidence>
<dbReference type="EMBL" id="ML977312">
    <property type="protein sequence ID" value="KAF2121127.1"/>
    <property type="molecule type" value="Genomic_DNA"/>
</dbReference>
<sequence length="228" mass="25852">MTSRACSLTGCVSCAAFFCCEPALQTSAKRKRCRNRPKYCCCCCLRAVEAAVPGRSLFGRPRTLPSRVRCLCLGLTPYCSSPSLPAAVAPSRRCRSPPWPLPRAVRQTRTGADGHVRAKLFSVHHARDPQQQFESRSKHRPARTEDFPLLWPPPQGISDPWERRPALEEHQLRQLPSYQPAEPASPRRKWRAASRWNHNVAGEHHRGLYHQGNTGARHRDQRAHWTPT</sequence>
<evidence type="ECO:0000256" key="1">
    <source>
        <dbReference type="SAM" id="MobiDB-lite"/>
    </source>
</evidence>
<reference evidence="2" key="1">
    <citation type="journal article" date="2020" name="Stud. Mycol.">
        <title>101 Dothideomycetes genomes: a test case for predicting lifestyles and emergence of pathogens.</title>
        <authorList>
            <person name="Haridas S."/>
            <person name="Albert R."/>
            <person name="Binder M."/>
            <person name="Bloem J."/>
            <person name="Labutti K."/>
            <person name="Salamov A."/>
            <person name="Andreopoulos B."/>
            <person name="Baker S."/>
            <person name="Barry K."/>
            <person name="Bills G."/>
            <person name="Bluhm B."/>
            <person name="Cannon C."/>
            <person name="Castanera R."/>
            <person name="Culley D."/>
            <person name="Daum C."/>
            <person name="Ezra D."/>
            <person name="Gonzalez J."/>
            <person name="Henrissat B."/>
            <person name="Kuo A."/>
            <person name="Liang C."/>
            <person name="Lipzen A."/>
            <person name="Lutzoni F."/>
            <person name="Magnuson J."/>
            <person name="Mondo S."/>
            <person name="Nolan M."/>
            <person name="Ohm R."/>
            <person name="Pangilinan J."/>
            <person name="Park H.-J."/>
            <person name="Ramirez L."/>
            <person name="Alfaro M."/>
            <person name="Sun H."/>
            <person name="Tritt A."/>
            <person name="Yoshinaga Y."/>
            <person name="Zwiers L.-H."/>
            <person name="Turgeon B."/>
            <person name="Goodwin S."/>
            <person name="Spatafora J."/>
            <person name="Crous P."/>
            <person name="Grigoriev I."/>
        </authorList>
    </citation>
    <scope>NUCLEOTIDE SEQUENCE</scope>
    <source>
        <strain evidence="2">CBS 627.86</strain>
    </source>
</reference>
<proteinExistence type="predicted"/>
<name>A0A6A5ZQJ1_9PLEO</name>
<feature type="compositionally biased region" description="Basic and acidic residues" evidence="1">
    <location>
        <begin position="160"/>
        <end position="172"/>
    </location>
</feature>
<protein>
    <submittedName>
        <fullName evidence="2">Uncharacterized protein</fullName>
    </submittedName>
</protein>
<accession>A0A6A5ZQJ1</accession>
<evidence type="ECO:0000313" key="3">
    <source>
        <dbReference type="Proteomes" id="UP000799770"/>
    </source>
</evidence>
<feature type="region of interest" description="Disordered" evidence="1">
    <location>
        <begin position="125"/>
        <end position="228"/>
    </location>
</feature>
<dbReference type="Proteomes" id="UP000799770">
    <property type="component" value="Unassembled WGS sequence"/>
</dbReference>